<evidence type="ECO:0000313" key="2">
    <source>
        <dbReference type="EMBL" id="SDC05977.1"/>
    </source>
</evidence>
<gene>
    <name evidence="2" type="ORF">SAMN05216576_101270</name>
</gene>
<evidence type="ECO:0000259" key="1">
    <source>
        <dbReference type="Pfam" id="PF04965"/>
    </source>
</evidence>
<accession>A0A1G6IHG3</accession>
<dbReference type="NCBIfam" id="TIGR03357">
    <property type="entry name" value="VI_zyme"/>
    <property type="match status" value="1"/>
</dbReference>
<dbReference type="Gene3D" id="3.10.450.40">
    <property type="match status" value="1"/>
</dbReference>
<reference evidence="3" key="1">
    <citation type="submission" date="2016-10" db="EMBL/GenBank/DDBJ databases">
        <authorList>
            <person name="Varghese N."/>
            <person name="Submissions S."/>
        </authorList>
    </citation>
    <scope>NUCLEOTIDE SEQUENCE [LARGE SCALE GENOMIC DNA]</scope>
    <source>
        <strain evidence="3">DSM 26382</strain>
    </source>
</reference>
<name>A0A1G6IHG3_9GAMM</name>
<organism evidence="2 3">
    <name type="scientific">Ectopseudomonas chengduensis</name>
    <dbReference type="NCBI Taxonomy" id="489632"/>
    <lineage>
        <taxon>Bacteria</taxon>
        <taxon>Pseudomonadati</taxon>
        <taxon>Pseudomonadota</taxon>
        <taxon>Gammaproteobacteria</taxon>
        <taxon>Pseudomonadales</taxon>
        <taxon>Pseudomonadaceae</taxon>
        <taxon>Ectopseudomonas</taxon>
    </lineage>
</organism>
<dbReference type="PANTHER" id="PTHR38595:SF2">
    <property type="entry name" value="TYPE VI SECRETION SYSTEM BASEPLATE SUBUNIT TSSE"/>
    <property type="match status" value="1"/>
</dbReference>
<dbReference type="SUPFAM" id="SSF160719">
    <property type="entry name" value="gpW/gp25-like"/>
    <property type="match status" value="1"/>
</dbReference>
<dbReference type="Pfam" id="PF04965">
    <property type="entry name" value="GPW_gp25"/>
    <property type="match status" value="1"/>
</dbReference>
<dbReference type="InterPro" id="IPR017737">
    <property type="entry name" value="TssE1-like"/>
</dbReference>
<dbReference type="PANTHER" id="PTHR38595">
    <property type="entry name" value="CYTOPLASMIC PROTEIN-RELATED"/>
    <property type="match status" value="1"/>
</dbReference>
<protein>
    <submittedName>
        <fullName evidence="2">Type VI secretion system protein</fullName>
    </submittedName>
</protein>
<keyword evidence="3" id="KW-1185">Reference proteome</keyword>
<proteinExistence type="predicted"/>
<evidence type="ECO:0000313" key="3">
    <source>
        <dbReference type="Proteomes" id="UP000199467"/>
    </source>
</evidence>
<dbReference type="RefSeq" id="WP_090335930.1">
    <property type="nucleotide sequence ID" value="NZ_FMZQ01000001.1"/>
</dbReference>
<feature type="domain" description="IraD/Gp25-like" evidence="1">
    <location>
        <begin position="28"/>
        <end position="114"/>
    </location>
</feature>
<dbReference type="InterPro" id="IPR053176">
    <property type="entry name" value="T6SS_TssE1-like"/>
</dbReference>
<dbReference type="InterPro" id="IPR007048">
    <property type="entry name" value="IraD/Gp25-like"/>
</dbReference>
<dbReference type="EMBL" id="FMZQ01000001">
    <property type="protein sequence ID" value="SDC05977.1"/>
    <property type="molecule type" value="Genomic_DNA"/>
</dbReference>
<sequence length="142" mass="15568">MAGYGSLFERLGGEASQRAGWSREVSAMASVATHLAKMLSTRAGSVQTLPDYGLPDLNDMRLSLHDSLQQARIAIERFIEVYEPRLSEVRVISLPRTHDPLRQAFAIDAMLEMDGIRRQVSFSASLDGSGQVNVNPGASHVR</sequence>
<dbReference type="Proteomes" id="UP000199467">
    <property type="component" value="Unassembled WGS sequence"/>
</dbReference>
<dbReference type="AlphaFoldDB" id="A0A1G6IHG3"/>